<evidence type="ECO:0000313" key="2">
    <source>
        <dbReference type="Proteomes" id="UP001501578"/>
    </source>
</evidence>
<accession>A0ABN1QHJ0</accession>
<organism evidence="1 2">
    <name type="scientific">Nonomuraea longicatena</name>
    <dbReference type="NCBI Taxonomy" id="83682"/>
    <lineage>
        <taxon>Bacteria</taxon>
        <taxon>Bacillati</taxon>
        <taxon>Actinomycetota</taxon>
        <taxon>Actinomycetes</taxon>
        <taxon>Streptosporangiales</taxon>
        <taxon>Streptosporangiaceae</taxon>
        <taxon>Nonomuraea</taxon>
    </lineage>
</organism>
<keyword evidence="2" id="KW-1185">Reference proteome</keyword>
<dbReference type="EMBL" id="BAAAHQ010000035">
    <property type="protein sequence ID" value="GAA0942816.1"/>
    <property type="molecule type" value="Genomic_DNA"/>
</dbReference>
<sequence>MNAEIEYMIMKNKQEDLRRQTAEQRRVREARQGRPSLLARILGA</sequence>
<name>A0ABN1QHJ0_9ACTN</name>
<gene>
    <name evidence="1" type="ORF">GCM10009560_55700</name>
</gene>
<reference evidence="1 2" key="1">
    <citation type="journal article" date="2019" name="Int. J. Syst. Evol. Microbiol.">
        <title>The Global Catalogue of Microorganisms (GCM) 10K type strain sequencing project: providing services to taxonomists for standard genome sequencing and annotation.</title>
        <authorList>
            <consortium name="The Broad Institute Genomics Platform"/>
            <consortium name="The Broad Institute Genome Sequencing Center for Infectious Disease"/>
            <person name="Wu L."/>
            <person name="Ma J."/>
        </authorList>
    </citation>
    <scope>NUCLEOTIDE SEQUENCE [LARGE SCALE GENOMIC DNA]</scope>
    <source>
        <strain evidence="1 2">JCM 11136</strain>
    </source>
</reference>
<protein>
    <submittedName>
        <fullName evidence="1">Uncharacterized protein</fullName>
    </submittedName>
</protein>
<dbReference type="RefSeq" id="WP_343953042.1">
    <property type="nucleotide sequence ID" value="NZ_BAAAHQ010000035.1"/>
</dbReference>
<proteinExistence type="predicted"/>
<evidence type="ECO:0000313" key="1">
    <source>
        <dbReference type="EMBL" id="GAA0942816.1"/>
    </source>
</evidence>
<comment type="caution">
    <text evidence="1">The sequence shown here is derived from an EMBL/GenBank/DDBJ whole genome shotgun (WGS) entry which is preliminary data.</text>
</comment>
<dbReference type="Proteomes" id="UP001501578">
    <property type="component" value="Unassembled WGS sequence"/>
</dbReference>